<feature type="signal peptide" evidence="1">
    <location>
        <begin position="1"/>
        <end position="20"/>
    </location>
</feature>
<dbReference type="Pfam" id="PF09224">
    <property type="entry name" value="DUF1961"/>
    <property type="match status" value="1"/>
</dbReference>
<dbReference type="InterPro" id="IPR013320">
    <property type="entry name" value="ConA-like_dom_sf"/>
</dbReference>
<reference evidence="2 3" key="1">
    <citation type="submission" date="2019-04" db="EMBL/GenBank/DDBJ databases">
        <authorList>
            <person name="Van Vliet M D."/>
        </authorList>
    </citation>
    <scope>NUCLEOTIDE SEQUENCE [LARGE SCALE GENOMIC DNA]</scope>
    <source>
        <strain evidence="2 3">F21</strain>
    </source>
</reference>
<name>A0A6C2UTU5_9BACT</name>
<dbReference type="PROSITE" id="PS51257">
    <property type="entry name" value="PROKAR_LIPOPROTEIN"/>
    <property type="match status" value="1"/>
</dbReference>
<feature type="chain" id="PRO_5025441607" evidence="1">
    <location>
        <begin position="21"/>
        <end position="605"/>
    </location>
</feature>
<protein>
    <submittedName>
        <fullName evidence="2">Heparin lyase I</fullName>
    </submittedName>
</protein>
<sequence length="605" mass="68632">MKDKCFVLIGFICACVSAYAQPATTLLYKNSFDTPASLADWKMEGPGVAKVEGGRLLIHSKWADDLERLDGQIDLLKDGGGKYYPFIEQWVKEREPESLPKYVLDFHKPGQFSGGHIQFWNKHAHPENFLIRLKFQAANPYPLHMVTFCGRGVNGEDVLDPKLAPRFGLAAQYMYGDIQNYRISYWAGSRGTSNMRRAPGRQLTAEEKGDVPRIALKREVQLEIFRWNGHVVFRCDGEKLVDWIDDEPFGDGFFALRLMASAKGWYDDYEVYELNEDPFAYAGKGENITSRLSAQRDVPQPKDVIDGKFIVVGNPEPEGKLYRDVINTYKGNPVYRFEASPKVNRVELTTCYASNLEGFSERELSDLSELANLYLKNDQGHYGDTITYEWNARFPEPLKEDAKGIFAQWHGRPDRTLVITPEGERKILPTAEYIALRKSMKVTDEHIGIDPKTDKPNGWKFDGSAGGPIAAFKFQDGHMCLLVRNDPNARSDNTVRIKPKPVVRREQAKGNKTGACIFEKPIAEVPIDKWINFKVQIKYSKYSLDHDVPLESGFVKVWMDGEPVVDWTGDIGKNDEKGPYFKYGIYKPGADGFMVDCAGFTQTFE</sequence>
<dbReference type="AlphaFoldDB" id="A0A6C2UTU5"/>
<dbReference type="Proteomes" id="UP000346198">
    <property type="component" value="Unassembled WGS sequence"/>
</dbReference>
<keyword evidence="1" id="KW-0732">Signal</keyword>
<dbReference type="GO" id="GO:0016829">
    <property type="term" value="F:lyase activity"/>
    <property type="evidence" value="ECO:0007669"/>
    <property type="project" value="UniProtKB-KW"/>
</dbReference>
<proteinExistence type="predicted"/>
<evidence type="ECO:0000313" key="3">
    <source>
        <dbReference type="Proteomes" id="UP000346198"/>
    </source>
</evidence>
<accession>A0A6C2UTU5</accession>
<dbReference type="InterPro" id="IPR015305">
    <property type="entry name" value="DUF1961"/>
</dbReference>
<dbReference type="Pfam" id="PF14099">
    <property type="entry name" value="Polysacc_lyase"/>
    <property type="match status" value="1"/>
</dbReference>
<dbReference type="SUPFAM" id="SSF49899">
    <property type="entry name" value="Concanavalin A-like lectins/glucanases"/>
    <property type="match status" value="1"/>
</dbReference>
<evidence type="ECO:0000256" key="1">
    <source>
        <dbReference type="SAM" id="SignalP"/>
    </source>
</evidence>
<evidence type="ECO:0000313" key="2">
    <source>
        <dbReference type="EMBL" id="VGO22326.1"/>
    </source>
</evidence>
<organism evidence="2 3">
    <name type="scientific">Pontiella sulfatireligans</name>
    <dbReference type="NCBI Taxonomy" id="2750658"/>
    <lineage>
        <taxon>Bacteria</taxon>
        <taxon>Pseudomonadati</taxon>
        <taxon>Kiritimatiellota</taxon>
        <taxon>Kiritimatiellia</taxon>
        <taxon>Kiritimatiellales</taxon>
        <taxon>Pontiellaceae</taxon>
        <taxon>Pontiella</taxon>
    </lineage>
</organism>
<dbReference type="RefSeq" id="WP_136063713.1">
    <property type="nucleotide sequence ID" value="NZ_CAAHFH010000002.1"/>
</dbReference>
<dbReference type="InterPro" id="IPR025975">
    <property type="entry name" value="Polysacc_lyase"/>
</dbReference>
<keyword evidence="3" id="KW-1185">Reference proteome</keyword>
<gene>
    <name evidence="2" type="ORF">SCARR_04409</name>
</gene>
<dbReference type="Gene3D" id="2.60.120.200">
    <property type="match status" value="3"/>
</dbReference>
<dbReference type="EMBL" id="CAAHFH010000002">
    <property type="protein sequence ID" value="VGO22326.1"/>
    <property type="molecule type" value="Genomic_DNA"/>
</dbReference>
<keyword evidence="2" id="KW-0456">Lyase</keyword>